<gene>
    <name evidence="1" type="ORF">FD20_GL001129</name>
</gene>
<dbReference type="AlphaFoldDB" id="A0A0R1Q385"/>
<sequence length="251" mass="29143">MSQRTVVLDTGKIEKIIALGEFDRDIEIQAESTLLVLDCQRYRIKNVKSIIFDIHKGICLSNYETRKLVNRFVEKSAVTFAFTRVFMQYRELTGALPYVYGEVLMIPLSGATQHSTNWFFLNNVSSHIFSSEGDKIILNCEKVFNVAVKIIVETKRSFCKHVIEIAHSLYEFQHQLSMKIVADHYPESPQAAAFYAIDGHHMISDEFLNFIDFYHRQFIKDLLRSQGFTNPSEQLINEVYTDVTRRLNRLT</sequence>
<reference evidence="1 2" key="1">
    <citation type="journal article" date="2015" name="Genome Announc.">
        <title>Expanding the biotechnology potential of lactobacilli through comparative genomics of 213 strains and associated genera.</title>
        <authorList>
            <person name="Sun Z."/>
            <person name="Harris H.M."/>
            <person name="McCann A."/>
            <person name="Guo C."/>
            <person name="Argimon S."/>
            <person name="Zhang W."/>
            <person name="Yang X."/>
            <person name="Jeffery I.B."/>
            <person name="Cooney J.C."/>
            <person name="Kagawa T.F."/>
            <person name="Liu W."/>
            <person name="Song Y."/>
            <person name="Salvetti E."/>
            <person name="Wrobel A."/>
            <person name="Rasinkangas P."/>
            <person name="Parkhill J."/>
            <person name="Rea M.C."/>
            <person name="O'Sullivan O."/>
            <person name="Ritari J."/>
            <person name="Douillard F.P."/>
            <person name="Paul Ross R."/>
            <person name="Yang R."/>
            <person name="Briner A.E."/>
            <person name="Felis G.E."/>
            <person name="de Vos W.M."/>
            <person name="Barrangou R."/>
            <person name="Klaenhammer T.R."/>
            <person name="Caufield P.W."/>
            <person name="Cui Y."/>
            <person name="Zhang H."/>
            <person name="O'Toole P.W."/>
        </authorList>
    </citation>
    <scope>NUCLEOTIDE SEQUENCE [LARGE SCALE GENOMIC DNA]</scope>
    <source>
        <strain evidence="1 2">DSM 19971</strain>
    </source>
</reference>
<dbReference type="PATRIC" id="fig|1423812.3.peg.1203"/>
<evidence type="ECO:0000313" key="2">
    <source>
        <dbReference type="Proteomes" id="UP000051155"/>
    </source>
</evidence>
<name>A0A0R1Q385_9LACO</name>
<proteinExistence type="predicted"/>
<dbReference type="RefSeq" id="WP_057738085.1">
    <property type="nucleotide sequence ID" value="NZ_AZEG01000023.1"/>
</dbReference>
<dbReference type="EMBL" id="AZEG01000023">
    <property type="protein sequence ID" value="KRL36666.1"/>
    <property type="molecule type" value="Genomic_DNA"/>
</dbReference>
<comment type="caution">
    <text evidence="1">The sequence shown here is derived from an EMBL/GenBank/DDBJ whole genome shotgun (WGS) entry which is preliminary data.</text>
</comment>
<dbReference type="OrthoDB" id="2323375at2"/>
<dbReference type="Proteomes" id="UP000051155">
    <property type="component" value="Unassembled WGS sequence"/>
</dbReference>
<dbReference type="STRING" id="1423812.FD20_GL001129"/>
<keyword evidence="2" id="KW-1185">Reference proteome</keyword>
<evidence type="ECO:0000313" key="1">
    <source>
        <dbReference type="EMBL" id="KRL36666.1"/>
    </source>
</evidence>
<accession>A0A0R1Q385</accession>
<protein>
    <submittedName>
        <fullName evidence="1">Uncharacterized protein</fullName>
    </submittedName>
</protein>
<organism evidence="1 2">
    <name type="scientific">Liquorilactobacillus uvarum DSM 19971</name>
    <dbReference type="NCBI Taxonomy" id="1423812"/>
    <lineage>
        <taxon>Bacteria</taxon>
        <taxon>Bacillati</taxon>
        <taxon>Bacillota</taxon>
        <taxon>Bacilli</taxon>
        <taxon>Lactobacillales</taxon>
        <taxon>Lactobacillaceae</taxon>
        <taxon>Liquorilactobacillus</taxon>
    </lineage>
</organism>